<keyword evidence="1" id="KW-0732">Signal</keyword>
<accession>A0A080M429</accession>
<evidence type="ECO:0000313" key="3">
    <source>
        <dbReference type="EMBL" id="KFB75948.1"/>
    </source>
</evidence>
<dbReference type="InterPro" id="IPR024311">
    <property type="entry name" value="Lipocalin-like"/>
</dbReference>
<dbReference type="Pfam" id="PF13924">
    <property type="entry name" value="Lipocalin_5"/>
    <property type="match status" value="1"/>
</dbReference>
<name>A0A080M429_9PROT</name>
<sequence>MCTSIRRAMGILTSAAALVVIMPCGAQNSWAQEQGKELRQQIVGAWSLAEQWVEQDGKKTQRFSANPKGISIYEVNGRFASILLRPDLPRIASNNVMTGTVDENKAIVQGSTAFYGRWSVNEQDGSVSAKIDGSTYPNWDGLDQKRTVSISGDEMKLCVPGAQIGGTACAVWKRVK</sequence>
<comment type="caution">
    <text evidence="3">The sequence shown here is derived from an EMBL/GenBank/DDBJ whole genome shotgun (WGS) entry which is preliminary data.</text>
</comment>
<feature type="chain" id="PRO_5001750775" description="Lipocalin-like domain-containing protein" evidence="1">
    <location>
        <begin position="32"/>
        <end position="176"/>
    </location>
</feature>
<evidence type="ECO:0000256" key="1">
    <source>
        <dbReference type="SAM" id="SignalP"/>
    </source>
</evidence>
<dbReference type="STRING" id="1453999.AW06_002965"/>
<feature type="domain" description="Lipocalin-like" evidence="2">
    <location>
        <begin position="43"/>
        <end position="174"/>
    </location>
</feature>
<evidence type="ECO:0000259" key="2">
    <source>
        <dbReference type="Pfam" id="PF13924"/>
    </source>
</evidence>
<reference evidence="3" key="1">
    <citation type="submission" date="2014-02" db="EMBL/GenBank/DDBJ databases">
        <title>Expanding our view of genomic diversity in Candidatus Accumulibacter clades.</title>
        <authorList>
            <person name="Skennerton C.T."/>
            <person name="Barr J.J."/>
            <person name="Slater F.R."/>
            <person name="Bond P.L."/>
            <person name="Tyson G.W."/>
        </authorList>
    </citation>
    <scope>NUCLEOTIDE SEQUENCE [LARGE SCALE GENOMIC DNA]</scope>
</reference>
<dbReference type="AlphaFoldDB" id="A0A080M429"/>
<organism evidence="3 4">
    <name type="scientific">Candidatus Accumulibacter cognatus</name>
    <dbReference type="NCBI Taxonomy" id="2954383"/>
    <lineage>
        <taxon>Bacteria</taxon>
        <taxon>Pseudomonadati</taxon>
        <taxon>Pseudomonadota</taxon>
        <taxon>Betaproteobacteria</taxon>
        <taxon>Candidatus Accumulibacter</taxon>
    </lineage>
</organism>
<keyword evidence="4" id="KW-1185">Reference proteome</keyword>
<feature type="signal peptide" evidence="1">
    <location>
        <begin position="1"/>
        <end position="31"/>
    </location>
</feature>
<protein>
    <recommendedName>
        <fullName evidence="2">Lipocalin-like domain-containing protein</fullName>
    </recommendedName>
</protein>
<evidence type="ECO:0000313" key="4">
    <source>
        <dbReference type="Proteomes" id="UP000021315"/>
    </source>
</evidence>
<dbReference type="Proteomes" id="UP000021315">
    <property type="component" value="Unassembled WGS sequence"/>
</dbReference>
<dbReference type="EMBL" id="JDST02000067">
    <property type="protein sequence ID" value="KFB75948.1"/>
    <property type="molecule type" value="Genomic_DNA"/>
</dbReference>
<proteinExistence type="predicted"/>
<gene>
    <name evidence="3" type="ORF">AW06_002965</name>
</gene>